<sequence length="381" mass="41825">MTAMSTYDSSSSPASSIADAGWQTPSKNERETTEGNDNPISEEENTKQDTIPESDPSPPKSHTTSAFGGAPTCDPAFNFSDTNIQIKVENRLFRIHQFKLNEFDRLRPKLEQATKDDKERKTIEFQDSADDFHRLLVVLYSSAYDFHLFGAATLKSTLKLAAKYGHPTLRTFAIKELEKHELEPIDRFALSRDCGVTEWMSKAIDDLCWREDPMTIAEARILGPEKFVEVASRREGVKFERGSRVNIDGGPPKLVIEAKPEPEPAVSCRPVSHDLDGILAASSDLLTTTSKAVLVASEKHSPTVAPASTIVPAVPSSDRILSDSPLNSQSTVFTPLFSGFAFDYSSFNARTKAPGPKASSSTVSSSRVIKEPRTNKKGQAQ</sequence>
<evidence type="ECO:0000313" key="2">
    <source>
        <dbReference type="EMBL" id="CAE6452892.1"/>
    </source>
</evidence>
<protein>
    <recommendedName>
        <fullName evidence="4">BTB domain-containing protein</fullName>
    </recommendedName>
</protein>
<feature type="compositionally biased region" description="Low complexity" evidence="1">
    <location>
        <begin position="1"/>
        <end position="20"/>
    </location>
</feature>
<dbReference type="AlphaFoldDB" id="A0A8H3BC57"/>
<dbReference type="Proteomes" id="UP000663826">
    <property type="component" value="Unassembled WGS sequence"/>
</dbReference>
<feature type="region of interest" description="Disordered" evidence="1">
    <location>
        <begin position="351"/>
        <end position="381"/>
    </location>
</feature>
<evidence type="ECO:0000313" key="3">
    <source>
        <dbReference type="Proteomes" id="UP000663826"/>
    </source>
</evidence>
<accession>A0A8H3BC57</accession>
<proteinExistence type="predicted"/>
<dbReference type="EMBL" id="CAJMWQ010001502">
    <property type="protein sequence ID" value="CAE6452892.1"/>
    <property type="molecule type" value="Genomic_DNA"/>
</dbReference>
<name>A0A8H3BC57_9AGAM</name>
<reference evidence="2" key="1">
    <citation type="submission" date="2021-01" db="EMBL/GenBank/DDBJ databases">
        <authorList>
            <person name="Kaushik A."/>
        </authorList>
    </citation>
    <scope>NUCLEOTIDE SEQUENCE</scope>
    <source>
        <strain evidence="2">AG1-1B</strain>
    </source>
</reference>
<organism evidence="2 3">
    <name type="scientific">Rhizoctonia solani</name>
    <dbReference type="NCBI Taxonomy" id="456999"/>
    <lineage>
        <taxon>Eukaryota</taxon>
        <taxon>Fungi</taxon>
        <taxon>Dikarya</taxon>
        <taxon>Basidiomycota</taxon>
        <taxon>Agaricomycotina</taxon>
        <taxon>Agaricomycetes</taxon>
        <taxon>Cantharellales</taxon>
        <taxon>Ceratobasidiaceae</taxon>
        <taxon>Rhizoctonia</taxon>
    </lineage>
</organism>
<gene>
    <name evidence="2" type="ORF">RDB_LOCUS80676</name>
</gene>
<evidence type="ECO:0008006" key="4">
    <source>
        <dbReference type="Google" id="ProtNLM"/>
    </source>
</evidence>
<dbReference type="InterPro" id="IPR011333">
    <property type="entry name" value="SKP1/BTB/POZ_sf"/>
</dbReference>
<dbReference type="Gene3D" id="3.30.710.10">
    <property type="entry name" value="Potassium Channel Kv1.1, Chain A"/>
    <property type="match status" value="1"/>
</dbReference>
<evidence type="ECO:0000256" key="1">
    <source>
        <dbReference type="SAM" id="MobiDB-lite"/>
    </source>
</evidence>
<comment type="caution">
    <text evidence="2">The sequence shown here is derived from an EMBL/GenBank/DDBJ whole genome shotgun (WGS) entry which is preliminary data.</text>
</comment>
<feature type="region of interest" description="Disordered" evidence="1">
    <location>
        <begin position="1"/>
        <end position="69"/>
    </location>
</feature>